<sequence>MRIVGQIQVEDVVLTVDIDVPDGEKEVFVTNISARCLVIPKERWPLGFLELGGDTLTVLRDAGLTTIGDVTGMGWQVELPASLAQLEPEVQGALDLLRCTVALTFSPEEKKKTGDDVRVPFPIGAAPSSLKDGPVVTPDSFLADIGLLPELVTCLKVKRGVHRVAELIALGKHKLMFTAGISAWDVVAVENALRTHGMAW</sequence>
<comment type="caution">
    <text evidence="1">The sequence shown here is derived from an EMBL/GenBank/DDBJ whole genome shotgun (WGS) entry which is preliminary data.</text>
</comment>
<organism evidence="1 2">
    <name type="scientific">Candidatus Magasanikbacteria bacterium RIFCSPHIGHO2_02_FULL_50_9b</name>
    <dbReference type="NCBI Taxonomy" id="1798682"/>
    <lineage>
        <taxon>Bacteria</taxon>
        <taxon>Candidatus Magasanikiibacteriota</taxon>
    </lineage>
</organism>
<dbReference type="AlphaFoldDB" id="A0A1F6M8V3"/>
<accession>A0A1F6M8V3</accession>
<proteinExistence type="predicted"/>
<name>A0A1F6M8V3_9BACT</name>
<evidence type="ECO:0000313" key="2">
    <source>
        <dbReference type="Proteomes" id="UP000176532"/>
    </source>
</evidence>
<evidence type="ECO:0000313" key="1">
    <source>
        <dbReference type="EMBL" id="OGH68064.1"/>
    </source>
</evidence>
<dbReference type="EMBL" id="MFQD01000016">
    <property type="protein sequence ID" value="OGH68064.1"/>
    <property type="molecule type" value="Genomic_DNA"/>
</dbReference>
<dbReference type="Proteomes" id="UP000176532">
    <property type="component" value="Unassembled WGS sequence"/>
</dbReference>
<protein>
    <submittedName>
        <fullName evidence="1">Uncharacterized protein</fullName>
    </submittedName>
</protein>
<gene>
    <name evidence="1" type="ORF">A3C15_01915</name>
</gene>
<reference evidence="1 2" key="1">
    <citation type="journal article" date="2016" name="Nat. Commun.">
        <title>Thousands of microbial genomes shed light on interconnected biogeochemical processes in an aquifer system.</title>
        <authorList>
            <person name="Anantharaman K."/>
            <person name="Brown C.T."/>
            <person name="Hug L.A."/>
            <person name="Sharon I."/>
            <person name="Castelle C.J."/>
            <person name="Probst A.J."/>
            <person name="Thomas B.C."/>
            <person name="Singh A."/>
            <person name="Wilkins M.J."/>
            <person name="Karaoz U."/>
            <person name="Brodie E.L."/>
            <person name="Williams K.H."/>
            <person name="Hubbard S.S."/>
            <person name="Banfield J.F."/>
        </authorList>
    </citation>
    <scope>NUCLEOTIDE SEQUENCE [LARGE SCALE GENOMIC DNA]</scope>
</reference>